<dbReference type="Pfam" id="PF13411">
    <property type="entry name" value="MerR_1"/>
    <property type="match status" value="1"/>
</dbReference>
<sequence>MRDLDKLNDPTYPAFTIGQAADMLGVQQAFLRSLDNADVLTPERSGGGHRRYSRRQLEFVARMRELFDQGHTLAAASRILWLEDELAAAYDEINNLRQRLGYTEERDRA</sequence>
<organism evidence="3 4">
    <name type="scientific">Haloechinothrix salitolerans</name>
    <dbReference type="NCBI Taxonomy" id="926830"/>
    <lineage>
        <taxon>Bacteria</taxon>
        <taxon>Bacillati</taxon>
        <taxon>Actinomycetota</taxon>
        <taxon>Actinomycetes</taxon>
        <taxon>Pseudonocardiales</taxon>
        <taxon>Pseudonocardiaceae</taxon>
        <taxon>Haloechinothrix</taxon>
    </lineage>
</organism>
<feature type="domain" description="HTH merR-type" evidence="2">
    <location>
        <begin position="14"/>
        <end position="82"/>
    </location>
</feature>
<dbReference type="PROSITE" id="PS50937">
    <property type="entry name" value="HTH_MERR_2"/>
    <property type="match status" value="1"/>
</dbReference>
<dbReference type="SUPFAM" id="SSF46955">
    <property type="entry name" value="Putative DNA-binding domain"/>
    <property type="match status" value="1"/>
</dbReference>
<dbReference type="RefSeq" id="WP_345391316.1">
    <property type="nucleotide sequence ID" value="NZ_BAABLA010000007.1"/>
</dbReference>
<dbReference type="PANTHER" id="PTHR30204:SF93">
    <property type="entry name" value="HTH MERR-TYPE DOMAIN-CONTAINING PROTEIN"/>
    <property type="match status" value="1"/>
</dbReference>
<dbReference type="PANTHER" id="PTHR30204">
    <property type="entry name" value="REDOX-CYCLING DRUG-SENSING TRANSCRIPTIONAL ACTIVATOR SOXR"/>
    <property type="match status" value="1"/>
</dbReference>
<reference evidence="4" key="1">
    <citation type="journal article" date="2019" name="Int. J. Syst. Evol. Microbiol.">
        <title>The Global Catalogue of Microorganisms (GCM) 10K type strain sequencing project: providing services to taxonomists for standard genome sequencing and annotation.</title>
        <authorList>
            <consortium name="The Broad Institute Genomics Platform"/>
            <consortium name="The Broad Institute Genome Sequencing Center for Infectious Disease"/>
            <person name="Wu L."/>
            <person name="Ma J."/>
        </authorList>
    </citation>
    <scope>NUCLEOTIDE SEQUENCE [LARGE SCALE GENOMIC DNA]</scope>
    <source>
        <strain evidence="4">KCTC 32255</strain>
    </source>
</reference>
<dbReference type="InterPro" id="IPR000551">
    <property type="entry name" value="MerR-type_HTH_dom"/>
</dbReference>
<name>A0ABW2CAJ7_9PSEU</name>
<comment type="caution">
    <text evidence="3">The sequence shown here is derived from an EMBL/GenBank/DDBJ whole genome shotgun (WGS) entry which is preliminary data.</text>
</comment>
<dbReference type="InterPro" id="IPR047057">
    <property type="entry name" value="MerR_fam"/>
</dbReference>
<proteinExistence type="predicted"/>
<evidence type="ECO:0000313" key="3">
    <source>
        <dbReference type="EMBL" id="MFC6871550.1"/>
    </source>
</evidence>
<accession>A0ABW2CAJ7</accession>
<dbReference type="Proteomes" id="UP001596337">
    <property type="component" value="Unassembled WGS sequence"/>
</dbReference>
<dbReference type="InterPro" id="IPR009061">
    <property type="entry name" value="DNA-bd_dom_put_sf"/>
</dbReference>
<evidence type="ECO:0000259" key="2">
    <source>
        <dbReference type="PROSITE" id="PS50937"/>
    </source>
</evidence>
<keyword evidence="4" id="KW-1185">Reference proteome</keyword>
<dbReference type="SMART" id="SM00422">
    <property type="entry name" value="HTH_MERR"/>
    <property type="match status" value="1"/>
</dbReference>
<evidence type="ECO:0000256" key="1">
    <source>
        <dbReference type="ARBA" id="ARBA00023125"/>
    </source>
</evidence>
<evidence type="ECO:0000313" key="4">
    <source>
        <dbReference type="Proteomes" id="UP001596337"/>
    </source>
</evidence>
<protein>
    <submittedName>
        <fullName evidence="3">Helix-turn-helix domain-containing protein</fullName>
    </submittedName>
</protein>
<keyword evidence="1" id="KW-0238">DNA-binding</keyword>
<gene>
    <name evidence="3" type="ORF">ACFQGD_30945</name>
</gene>
<dbReference type="Gene3D" id="1.10.1660.10">
    <property type="match status" value="1"/>
</dbReference>
<dbReference type="EMBL" id="JBHSXX010000001">
    <property type="protein sequence ID" value="MFC6871550.1"/>
    <property type="molecule type" value="Genomic_DNA"/>
</dbReference>